<protein>
    <submittedName>
        <fullName evidence="1">Uncharacterized protein</fullName>
    </submittedName>
</protein>
<keyword evidence="2" id="KW-1185">Reference proteome</keyword>
<reference evidence="1" key="1">
    <citation type="submission" date="2023-08" db="EMBL/GenBank/DDBJ databases">
        <title>Pelteobagrus vachellii genome.</title>
        <authorList>
            <person name="Liu H."/>
        </authorList>
    </citation>
    <scope>NUCLEOTIDE SEQUENCE</scope>
    <source>
        <strain evidence="1">PRFRI_2022a</strain>
        <tissue evidence="1">Muscle</tissue>
    </source>
</reference>
<organism evidence="1 2">
    <name type="scientific">Tachysurus vachellii</name>
    <name type="common">Darkbarbel catfish</name>
    <name type="synonym">Pelteobagrus vachellii</name>
    <dbReference type="NCBI Taxonomy" id="175792"/>
    <lineage>
        <taxon>Eukaryota</taxon>
        <taxon>Metazoa</taxon>
        <taxon>Chordata</taxon>
        <taxon>Craniata</taxon>
        <taxon>Vertebrata</taxon>
        <taxon>Euteleostomi</taxon>
        <taxon>Actinopterygii</taxon>
        <taxon>Neopterygii</taxon>
        <taxon>Teleostei</taxon>
        <taxon>Ostariophysi</taxon>
        <taxon>Siluriformes</taxon>
        <taxon>Bagridae</taxon>
        <taxon>Tachysurus</taxon>
    </lineage>
</organism>
<name>A0AA88LMZ3_TACVA</name>
<proteinExistence type="predicted"/>
<evidence type="ECO:0000313" key="2">
    <source>
        <dbReference type="Proteomes" id="UP001187315"/>
    </source>
</evidence>
<dbReference type="EMBL" id="JAVHJS010000026">
    <property type="protein sequence ID" value="KAK2815201.1"/>
    <property type="molecule type" value="Genomic_DNA"/>
</dbReference>
<sequence>MTRRRYELRPSDRDRLDRAGLEEPYAGRVVESEGNKIDSYDICKYFLQGIARAVKEPPETSSNQREPSVKTGMFHHYFSDRMELWAASGVV</sequence>
<gene>
    <name evidence="1" type="ORF">Q7C36_023467</name>
</gene>
<dbReference type="Proteomes" id="UP001187315">
    <property type="component" value="Unassembled WGS sequence"/>
</dbReference>
<evidence type="ECO:0000313" key="1">
    <source>
        <dbReference type="EMBL" id="KAK2815201.1"/>
    </source>
</evidence>
<dbReference type="AlphaFoldDB" id="A0AA88LMZ3"/>
<accession>A0AA88LMZ3</accession>
<comment type="caution">
    <text evidence="1">The sequence shown here is derived from an EMBL/GenBank/DDBJ whole genome shotgun (WGS) entry which is preliminary data.</text>
</comment>